<dbReference type="AlphaFoldDB" id="A0A9D4ZT55"/>
<comment type="caution">
    <text evidence="1">The sequence shown here is derived from an EMBL/GenBank/DDBJ whole genome shotgun (WGS) entry which is preliminary data.</text>
</comment>
<gene>
    <name evidence="1" type="ORF">GOP47_0000509</name>
</gene>
<name>A0A9D4ZT55_ADICA</name>
<evidence type="ECO:0000313" key="2">
    <source>
        <dbReference type="Proteomes" id="UP000886520"/>
    </source>
</evidence>
<organism evidence="1 2">
    <name type="scientific">Adiantum capillus-veneris</name>
    <name type="common">Maidenhair fern</name>
    <dbReference type="NCBI Taxonomy" id="13818"/>
    <lineage>
        <taxon>Eukaryota</taxon>
        <taxon>Viridiplantae</taxon>
        <taxon>Streptophyta</taxon>
        <taxon>Embryophyta</taxon>
        <taxon>Tracheophyta</taxon>
        <taxon>Polypodiopsida</taxon>
        <taxon>Polypodiidae</taxon>
        <taxon>Polypodiales</taxon>
        <taxon>Pteridineae</taxon>
        <taxon>Pteridaceae</taxon>
        <taxon>Vittarioideae</taxon>
        <taxon>Adiantum</taxon>
    </lineage>
</organism>
<protein>
    <submittedName>
        <fullName evidence="1">Uncharacterized protein</fullName>
    </submittedName>
</protein>
<accession>A0A9D4ZT55</accession>
<proteinExistence type="predicted"/>
<dbReference type="Proteomes" id="UP000886520">
    <property type="component" value="Chromosome 1"/>
</dbReference>
<dbReference type="EMBL" id="JABFUD020000001">
    <property type="protein sequence ID" value="KAI5084340.1"/>
    <property type="molecule type" value="Genomic_DNA"/>
</dbReference>
<keyword evidence="2" id="KW-1185">Reference proteome</keyword>
<evidence type="ECO:0000313" key="1">
    <source>
        <dbReference type="EMBL" id="KAI5084340.1"/>
    </source>
</evidence>
<reference evidence="1" key="1">
    <citation type="submission" date="2021-01" db="EMBL/GenBank/DDBJ databases">
        <title>Adiantum capillus-veneris genome.</title>
        <authorList>
            <person name="Fang Y."/>
            <person name="Liao Q."/>
        </authorList>
    </citation>
    <scope>NUCLEOTIDE SEQUENCE</scope>
    <source>
        <strain evidence="1">H3</strain>
        <tissue evidence="1">Leaf</tissue>
    </source>
</reference>
<sequence>MESNIALQKSNETFGAIFESRFHFFTSRAAVDVHLTSSRVFGSRSWAVTLEPEKKVEADSASSCPRSW</sequence>